<protein>
    <recommendedName>
        <fullName evidence="4">RCC1-like domain-containing protein</fullName>
    </recommendedName>
</protein>
<feature type="repeat" description="RCC1" evidence="2">
    <location>
        <begin position="75"/>
        <end position="126"/>
    </location>
</feature>
<dbReference type="Gene3D" id="2.130.10.30">
    <property type="entry name" value="Regulator of chromosome condensation 1/beta-lactamase-inhibitor protein II"/>
    <property type="match status" value="2"/>
</dbReference>
<dbReference type="SUPFAM" id="SSF50985">
    <property type="entry name" value="RCC1/BLIP-II"/>
    <property type="match status" value="1"/>
</dbReference>
<dbReference type="PRINTS" id="PR00633">
    <property type="entry name" value="RCCNDNSATION"/>
</dbReference>
<dbReference type="PANTHER" id="PTHR22870">
    <property type="entry name" value="REGULATOR OF CHROMOSOME CONDENSATION"/>
    <property type="match status" value="1"/>
</dbReference>
<dbReference type="InterPro" id="IPR000408">
    <property type="entry name" value="Reg_chr_condens"/>
</dbReference>
<accession>A0A7J6UN12</accession>
<dbReference type="AlphaFoldDB" id="A0A7J6UN12"/>
<proteinExistence type="predicted"/>
<dbReference type="OMA" id="SMEHEPA"/>
<dbReference type="Proteomes" id="UP000553632">
    <property type="component" value="Unassembled WGS sequence"/>
</dbReference>
<keyword evidence="1" id="KW-0677">Repeat</keyword>
<organism evidence="5 6">
    <name type="scientific">Perkinsus olseni</name>
    <name type="common">Perkinsus atlanticus</name>
    <dbReference type="NCBI Taxonomy" id="32597"/>
    <lineage>
        <taxon>Eukaryota</taxon>
        <taxon>Sar</taxon>
        <taxon>Alveolata</taxon>
        <taxon>Perkinsozoa</taxon>
        <taxon>Perkinsea</taxon>
        <taxon>Perkinsida</taxon>
        <taxon>Perkinsidae</taxon>
        <taxon>Perkinsus</taxon>
    </lineage>
</organism>
<evidence type="ECO:0000256" key="3">
    <source>
        <dbReference type="SAM" id="MobiDB-lite"/>
    </source>
</evidence>
<gene>
    <name evidence="5" type="ORF">FOZ63_003169</name>
</gene>
<evidence type="ECO:0000313" key="6">
    <source>
        <dbReference type="Proteomes" id="UP000553632"/>
    </source>
</evidence>
<keyword evidence="6" id="KW-1185">Reference proteome</keyword>
<evidence type="ECO:0000256" key="1">
    <source>
        <dbReference type="ARBA" id="ARBA00022737"/>
    </source>
</evidence>
<feature type="repeat" description="RCC1" evidence="2">
    <location>
        <begin position="240"/>
        <end position="289"/>
    </location>
</feature>
<comment type="caution">
    <text evidence="5">The sequence shown here is derived from an EMBL/GenBank/DDBJ whole genome shotgun (WGS) entry which is preliminary data.</text>
</comment>
<name>A0A7J6UN12_PEROL</name>
<dbReference type="PANTHER" id="PTHR22870:SF408">
    <property type="entry name" value="OS09G0560450 PROTEIN"/>
    <property type="match status" value="1"/>
</dbReference>
<feature type="repeat" description="RCC1" evidence="2">
    <location>
        <begin position="127"/>
        <end position="184"/>
    </location>
</feature>
<feature type="region of interest" description="Disordered" evidence="3">
    <location>
        <begin position="304"/>
        <end position="327"/>
    </location>
</feature>
<dbReference type="PROSITE" id="PS50012">
    <property type="entry name" value="RCC1_3"/>
    <property type="match status" value="4"/>
</dbReference>
<feature type="non-terminal residue" evidence="5">
    <location>
        <position position="1"/>
    </location>
</feature>
<sequence length="461" mass="48401">YGCWLSYVSYGGLVQVVDGSPAAVTTDSRVFAWGRMPWTGTQPALGLENVLSLARKRVRCVAVGAGHALALTEGGKVMSWGLNDSGQLGTGDERSRIIPESVKLPSDVYVDKVACGPDYSAAITKAGQLWTWGRYQASNWPRLFVDTWCNGNKPGCDNTAVGLAGKRILKVSCGDQHMLALTKDGEVFSWGYNDFGQLGWGLHGVDVVGQQRPQKVPNLPTTIRDIAAGGGHSVAVGEDGSVYAWGSNSQGQLGHGLRQDFSEATRVQMPQPVKAVTAGKVTTLCYCGDADNSVIMWGAVQASGPDVEAPPVKSDEAAGQTKDGDHESGVAWTTGIVGNQQLVAARLFYTFGLQFALPSEAATQLCLSENELPAAGSSSVMAKLGGGGGTASVLISGQEEVTAMSIGEAHGAVMKGDTLYGFGYNSENQAVAASCKSSFVPPTPVDIEEMRKGPDDLNFTK</sequence>
<evidence type="ECO:0000256" key="2">
    <source>
        <dbReference type="PROSITE-ProRule" id="PRU00235"/>
    </source>
</evidence>
<feature type="repeat" description="RCC1" evidence="2">
    <location>
        <begin position="185"/>
        <end position="239"/>
    </location>
</feature>
<dbReference type="Pfam" id="PF25390">
    <property type="entry name" value="WD40_RLD"/>
    <property type="match status" value="1"/>
</dbReference>
<feature type="non-terminal residue" evidence="5">
    <location>
        <position position="461"/>
    </location>
</feature>
<reference evidence="5 6" key="1">
    <citation type="submission" date="2020-04" db="EMBL/GenBank/DDBJ databases">
        <title>Perkinsus olseni comparative genomics.</title>
        <authorList>
            <person name="Bogema D.R."/>
        </authorList>
    </citation>
    <scope>NUCLEOTIDE SEQUENCE [LARGE SCALE GENOMIC DNA]</scope>
    <source>
        <strain evidence="5 6">ATCC PRA-207</strain>
    </source>
</reference>
<dbReference type="PROSITE" id="PS00626">
    <property type="entry name" value="RCC1_2"/>
    <property type="match status" value="1"/>
</dbReference>
<evidence type="ECO:0000313" key="5">
    <source>
        <dbReference type="EMBL" id="KAF4758426.1"/>
    </source>
</evidence>
<feature type="domain" description="RCC1-like" evidence="4">
    <location>
        <begin position="53"/>
        <end position="301"/>
    </location>
</feature>
<dbReference type="InterPro" id="IPR009091">
    <property type="entry name" value="RCC1/BLIP-II"/>
</dbReference>
<evidence type="ECO:0000259" key="4">
    <source>
        <dbReference type="Pfam" id="PF25390"/>
    </source>
</evidence>
<dbReference type="InterPro" id="IPR051210">
    <property type="entry name" value="Ub_ligase/GEF_domain"/>
</dbReference>
<dbReference type="EMBL" id="JABANO010001455">
    <property type="protein sequence ID" value="KAF4758426.1"/>
    <property type="molecule type" value="Genomic_DNA"/>
</dbReference>
<dbReference type="InterPro" id="IPR058923">
    <property type="entry name" value="RCC1-like_dom"/>
</dbReference>